<proteinExistence type="predicted"/>
<dbReference type="Proteomes" id="UP000324222">
    <property type="component" value="Unassembled WGS sequence"/>
</dbReference>
<comment type="caution">
    <text evidence="1">The sequence shown here is derived from an EMBL/GenBank/DDBJ whole genome shotgun (WGS) entry which is preliminary data.</text>
</comment>
<evidence type="ECO:0000313" key="2">
    <source>
        <dbReference type="Proteomes" id="UP000324222"/>
    </source>
</evidence>
<gene>
    <name evidence="1" type="ORF">E2C01_047230</name>
</gene>
<keyword evidence="2" id="KW-1185">Reference proteome</keyword>
<dbReference type="EMBL" id="VSRR010011552">
    <property type="protein sequence ID" value="MPC53342.1"/>
    <property type="molecule type" value="Genomic_DNA"/>
</dbReference>
<sequence length="150" mass="17291">MRQGIVDVGKKTVPDHMNVWNVACEMWNLSWEKRSAWKCLLEEDDVRRTLCLDDRAHEKVTEVDEVDEWPVDDVPGAGSRSQCFSSGDCGHDSLLRLNQSGRVWWQWQCEQQPIHQSGRQGRQSGLQWLYIAPRETEHLCGEPGSEEKQG</sequence>
<evidence type="ECO:0000313" key="1">
    <source>
        <dbReference type="EMBL" id="MPC53342.1"/>
    </source>
</evidence>
<name>A0A5B7G332_PORTR</name>
<protein>
    <submittedName>
        <fullName evidence="1">Uncharacterized protein</fullName>
    </submittedName>
</protein>
<dbReference type="AlphaFoldDB" id="A0A5B7G332"/>
<organism evidence="1 2">
    <name type="scientific">Portunus trituberculatus</name>
    <name type="common">Swimming crab</name>
    <name type="synonym">Neptunus trituberculatus</name>
    <dbReference type="NCBI Taxonomy" id="210409"/>
    <lineage>
        <taxon>Eukaryota</taxon>
        <taxon>Metazoa</taxon>
        <taxon>Ecdysozoa</taxon>
        <taxon>Arthropoda</taxon>
        <taxon>Crustacea</taxon>
        <taxon>Multicrustacea</taxon>
        <taxon>Malacostraca</taxon>
        <taxon>Eumalacostraca</taxon>
        <taxon>Eucarida</taxon>
        <taxon>Decapoda</taxon>
        <taxon>Pleocyemata</taxon>
        <taxon>Brachyura</taxon>
        <taxon>Eubrachyura</taxon>
        <taxon>Portunoidea</taxon>
        <taxon>Portunidae</taxon>
        <taxon>Portuninae</taxon>
        <taxon>Portunus</taxon>
    </lineage>
</organism>
<reference evidence="1 2" key="1">
    <citation type="submission" date="2019-05" db="EMBL/GenBank/DDBJ databases">
        <title>Another draft genome of Portunus trituberculatus and its Hox gene families provides insights of decapod evolution.</title>
        <authorList>
            <person name="Jeong J.-H."/>
            <person name="Song I."/>
            <person name="Kim S."/>
            <person name="Choi T."/>
            <person name="Kim D."/>
            <person name="Ryu S."/>
            <person name="Kim W."/>
        </authorList>
    </citation>
    <scope>NUCLEOTIDE SEQUENCE [LARGE SCALE GENOMIC DNA]</scope>
    <source>
        <tissue evidence="1">Muscle</tissue>
    </source>
</reference>
<accession>A0A5B7G332</accession>